<reference evidence="2 3" key="1">
    <citation type="submission" date="2022-03" db="EMBL/GenBank/DDBJ databases">
        <title>Streptomyces yunnanensis P86,complete genome.</title>
        <authorList>
            <person name="Chen S."/>
            <person name="Zhang Q."/>
        </authorList>
    </citation>
    <scope>NUCLEOTIDE SEQUENCE [LARGE SCALE GENOMIC DNA]</scope>
    <source>
        <strain evidence="2 3">P86</strain>
    </source>
</reference>
<dbReference type="Proteomes" id="UP001218629">
    <property type="component" value="Chromosome"/>
</dbReference>
<dbReference type="Pfam" id="PF13302">
    <property type="entry name" value="Acetyltransf_3"/>
    <property type="match status" value="1"/>
</dbReference>
<name>A0ABY8A2T6_9ACTN</name>
<dbReference type="InterPro" id="IPR016181">
    <property type="entry name" value="Acyl_CoA_acyltransferase"/>
</dbReference>
<dbReference type="Gene3D" id="3.40.630.30">
    <property type="match status" value="1"/>
</dbReference>
<gene>
    <name evidence="2" type="ORF">MOV08_07055</name>
</gene>
<evidence type="ECO:0000313" key="2">
    <source>
        <dbReference type="EMBL" id="WEB39076.1"/>
    </source>
</evidence>
<protein>
    <submittedName>
        <fullName evidence="2">GNAT family N-acetyltransferase</fullName>
    </submittedName>
</protein>
<keyword evidence="3" id="KW-1185">Reference proteome</keyword>
<accession>A0ABY8A2T6</accession>
<dbReference type="InterPro" id="IPR000182">
    <property type="entry name" value="GNAT_dom"/>
</dbReference>
<dbReference type="InterPro" id="IPR051908">
    <property type="entry name" value="Ribosomal_N-acetyltransferase"/>
</dbReference>
<dbReference type="SUPFAM" id="SSF55729">
    <property type="entry name" value="Acyl-CoA N-acyltransferases (Nat)"/>
    <property type="match status" value="1"/>
</dbReference>
<dbReference type="PANTHER" id="PTHR43441">
    <property type="entry name" value="RIBOSOMAL-PROTEIN-SERINE ACETYLTRANSFERASE"/>
    <property type="match status" value="1"/>
</dbReference>
<organism evidence="2 3">
    <name type="scientific">Streptomyces yunnanensis</name>
    <dbReference type="NCBI Taxonomy" id="156453"/>
    <lineage>
        <taxon>Bacteria</taxon>
        <taxon>Bacillati</taxon>
        <taxon>Actinomycetota</taxon>
        <taxon>Actinomycetes</taxon>
        <taxon>Kitasatosporales</taxon>
        <taxon>Streptomycetaceae</taxon>
        <taxon>Streptomyces</taxon>
    </lineage>
</organism>
<dbReference type="PANTHER" id="PTHR43441:SF10">
    <property type="entry name" value="ACETYLTRANSFERASE"/>
    <property type="match status" value="1"/>
</dbReference>
<sequence length="142" mass="15408">MKSWKEETAIGWAVVPPSGVPVGPLALQQLNLPRGTGRTTRWLLRSSRGYGWGHCARQRAARWAFDDVGLHRLALAHSAANEASCRSALKAGLAAEGVRRSAELHLDGWHDMHEHGCVQGDLPKQTRLMAVADTTVIPTSAI</sequence>
<feature type="domain" description="N-acetyltransferase" evidence="1">
    <location>
        <begin position="4"/>
        <end position="93"/>
    </location>
</feature>
<evidence type="ECO:0000259" key="1">
    <source>
        <dbReference type="Pfam" id="PF13302"/>
    </source>
</evidence>
<evidence type="ECO:0000313" key="3">
    <source>
        <dbReference type="Proteomes" id="UP001218629"/>
    </source>
</evidence>
<proteinExistence type="predicted"/>
<dbReference type="EMBL" id="CP095749">
    <property type="protein sequence ID" value="WEB39076.1"/>
    <property type="molecule type" value="Genomic_DNA"/>
</dbReference>